<name>A0A811UCI0_CERCA</name>
<evidence type="ECO:0000313" key="2">
    <source>
        <dbReference type="EMBL" id="CAD6996609.1"/>
    </source>
</evidence>
<gene>
    <name evidence="2" type="ORF">CCAP1982_LOCUS5279</name>
</gene>
<accession>A0A811UCI0</accession>
<feature type="region of interest" description="Disordered" evidence="1">
    <location>
        <begin position="1"/>
        <end position="36"/>
    </location>
</feature>
<dbReference type="EMBL" id="CAJHJT010000012">
    <property type="protein sequence ID" value="CAD6996609.1"/>
    <property type="molecule type" value="Genomic_DNA"/>
</dbReference>
<evidence type="ECO:0000256" key="1">
    <source>
        <dbReference type="SAM" id="MobiDB-lite"/>
    </source>
</evidence>
<comment type="caution">
    <text evidence="2">The sequence shown here is derived from an EMBL/GenBank/DDBJ whole genome shotgun (WGS) entry which is preliminary data.</text>
</comment>
<proteinExistence type="predicted"/>
<evidence type="ECO:0000313" key="3">
    <source>
        <dbReference type="Proteomes" id="UP000606786"/>
    </source>
</evidence>
<dbReference type="Proteomes" id="UP000606786">
    <property type="component" value="Unassembled WGS sequence"/>
</dbReference>
<feature type="compositionally biased region" description="Polar residues" evidence="1">
    <location>
        <begin position="66"/>
        <end position="79"/>
    </location>
</feature>
<reference evidence="2" key="1">
    <citation type="submission" date="2020-11" db="EMBL/GenBank/DDBJ databases">
        <authorList>
            <person name="Whitehead M."/>
        </authorList>
    </citation>
    <scope>NUCLEOTIDE SEQUENCE</scope>
    <source>
        <strain evidence="2">EGII</strain>
    </source>
</reference>
<dbReference type="AlphaFoldDB" id="A0A811UCI0"/>
<feature type="region of interest" description="Disordered" evidence="1">
    <location>
        <begin position="66"/>
        <end position="99"/>
    </location>
</feature>
<organism evidence="2 3">
    <name type="scientific">Ceratitis capitata</name>
    <name type="common">Mediterranean fruit fly</name>
    <name type="synonym">Tephritis capitata</name>
    <dbReference type="NCBI Taxonomy" id="7213"/>
    <lineage>
        <taxon>Eukaryota</taxon>
        <taxon>Metazoa</taxon>
        <taxon>Ecdysozoa</taxon>
        <taxon>Arthropoda</taxon>
        <taxon>Hexapoda</taxon>
        <taxon>Insecta</taxon>
        <taxon>Pterygota</taxon>
        <taxon>Neoptera</taxon>
        <taxon>Endopterygota</taxon>
        <taxon>Diptera</taxon>
        <taxon>Brachycera</taxon>
        <taxon>Muscomorpha</taxon>
        <taxon>Tephritoidea</taxon>
        <taxon>Tephritidae</taxon>
        <taxon>Ceratitis</taxon>
        <taxon>Ceratitis</taxon>
    </lineage>
</organism>
<sequence length="99" mass="11000">MIEPQSQSRRDHLIISKGLNQETRHGKEKKVHQTSADIMDEIPKSLQSSQEKVVLGQQLHISVPGSVTNIEKRNTSSASVRAKAPSSGERSPLVEQLYK</sequence>
<keyword evidence="3" id="KW-1185">Reference proteome</keyword>
<protein>
    <submittedName>
        <fullName evidence="2">(Mediterranean fruit fly) hypothetical protein</fullName>
    </submittedName>
</protein>